<dbReference type="Proteomes" id="UP000821865">
    <property type="component" value="Chromosome 3"/>
</dbReference>
<organism evidence="1 2">
    <name type="scientific">Dermacentor silvarum</name>
    <name type="common">Tick</name>
    <dbReference type="NCBI Taxonomy" id="543639"/>
    <lineage>
        <taxon>Eukaryota</taxon>
        <taxon>Metazoa</taxon>
        <taxon>Ecdysozoa</taxon>
        <taxon>Arthropoda</taxon>
        <taxon>Chelicerata</taxon>
        <taxon>Arachnida</taxon>
        <taxon>Acari</taxon>
        <taxon>Parasitiformes</taxon>
        <taxon>Ixodida</taxon>
        <taxon>Ixodoidea</taxon>
        <taxon>Ixodidae</taxon>
        <taxon>Rhipicephalinae</taxon>
        <taxon>Dermacentor</taxon>
    </lineage>
</organism>
<dbReference type="EMBL" id="CM023472">
    <property type="protein sequence ID" value="KAH7959679.1"/>
    <property type="molecule type" value="Genomic_DNA"/>
</dbReference>
<gene>
    <name evidence="1" type="ORF">HPB49_013036</name>
</gene>
<reference evidence="1" key="1">
    <citation type="submission" date="2020-05" db="EMBL/GenBank/DDBJ databases">
        <title>Large-scale comparative analyses of tick genomes elucidate their genetic diversity and vector capacities.</title>
        <authorList>
            <person name="Jia N."/>
            <person name="Wang J."/>
            <person name="Shi W."/>
            <person name="Du L."/>
            <person name="Sun Y."/>
            <person name="Zhan W."/>
            <person name="Jiang J."/>
            <person name="Wang Q."/>
            <person name="Zhang B."/>
            <person name="Ji P."/>
            <person name="Sakyi L.B."/>
            <person name="Cui X."/>
            <person name="Yuan T."/>
            <person name="Jiang B."/>
            <person name="Yang W."/>
            <person name="Lam T.T.-Y."/>
            <person name="Chang Q."/>
            <person name="Ding S."/>
            <person name="Wang X."/>
            <person name="Zhu J."/>
            <person name="Ruan X."/>
            <person name="Zhao L."/>
            <person name="Wei J."/>
            <person name="Que T."/>
            <person name="Du C."/>
            <person name="Cheng J."/>
            <person name="Dai P."/>
            <person name="Han X."/>
            <person name="Huang E."/>
            <person name="Gao Y."/>
            <person name="Liu J."/>
            <person name="Shao H."/>
            <person name="Ye R."/>
            <person name="Li L."/>
            <person name="Wei W."/>
            <person name="Wang X."/>
            <person name="Wang C."/>
            <person name="Yang T."/>
            <person name="Huo Q."/>
            <person name="Li W."/>
            <person name="Guo W."/>
            <person name="Chen H."/>
            <person name="Zhou L."/>
            <person name="Ni X."/>
            <person name="Tian J."/>
            <person name="Zhou Y."/>
            <person name="Sheng Y."/>
            <person name="Liu T."/>
            <person name="Pan Y."/>
            <person name="Xia L."/>
            <person name="Li J."/>
            <person name="Zhao F."/>
            <person name="Cao W."/>
        </authorList>
    </citation>
    <scope>NUCLEOTIDE SEQUENCE</scope>
    <source>
        <strain evidence="1">Dsil-2018</strain>
    </source>
</reference>
<sequence>MPYQPYKRKYGRYLEDPSCEVPLRSRYRFQKAAERQGREDDIFAACGIDNDPQQPASDVSADVLEAHGNASPLYEPPNEVASVGLCSQNDSLSALNHSWNETDNSEWLSSGESVDDSSSEYSSGESSSLDEDDGQDERTDQQGQTKMDDPLYPGARISKAESVLLIMAHSLRHSASKEATESVLKLVEAHLPDGTGFPSTKNAFFKNFSYGETKTQHFYCNECMG</sequence>
<evidence type="ECO:0000313" key="1">
    <source>
        <dbReference type="EMBL" id="KAH7959679.1"/>
    </source>
</evidence>
<keyword evidence="2" id="KW-1185">Reference proteome</keyword>
<evidence type="ECO:0000313" key="2">
    <source>
        <dbReference type="Proteomes" id="UP000821865"/>
    </source>
</evidence>
<proteinExistence type="predicted"/>
<accession>A0ACB8D5L5</accession>
<comment type="caution">
    <text evidence="1">The sequence shown here is derived from an EMBL/GenBank/DDBJ whole genome shotgun (WGS) entry which is preliminary data.</text>
</comment>
<name>A0ACB8D5L5_DERSI</name>
<protein>
    <submittedName>
        <fullName evidence="1">Uncharacterized protein</fullName>
    </submittedName>
</protein>